<proteinExistence type="inferred from homology"/>
<dbReference type="PANTHER" id="PTHR13710:SF153">
    <property type="entry name" value="RECQ-LIKE DNA HELICASE BLM"/>
    <property type="match status" value="1"/>
</dbReference>
<sequence>MGNDQYAPKGALHKAENRLFIQFKAQYPLKEKERIIDGLIKGTSELRVVFATVAFGVGLDLDFIRQVIHIGVPYTMKEYFQEAGRAGRDGLPSKAHVFYNAYDARKQLPLIMREYVCESDKCKRDMILEYFGFSSFP</sequence>
<dbReference type="InterPro" id="IPR001650">
    <property type="entry name" value="Helicase_C-like"/>
</dbReference>
<comment type="similarity">
    <text evidence="1">Belongs to the helicase family. RecQ subfamily.</text>
</comment>
<dbReference type="Proteomes" id="UP001249851">
    <property type="component" value="Unassembled WGS sequence"/>
</dbReference>
<dbReference type="SUPFAM" id="SSF52540">
    <property type="entry name" value="P-loop containing nucleoside triphosphate hydrolases"/>
    <property type="match status" value="1"/>
</dbReference>
<evidence type="ECO:0000256" key="4">
    <source>
        <dbReference type="ARBA" id="ARBA00023242"/>
    </source>
</evidence>
<dbReference type="Pfam" id="PF00271">
    <property type="entry name" value="Helicase_C"/>
    <property type="match status" value="1"/>
</dbReference>
<dbReference type="EC" id="5.6.2.4" evidence="6"/>
<name>A0AAD9VAT9_ACRCE</name>
<dbReference type="SMART" id="SM00490">
    <property type="entry name" value="HELICc"/>
    <property type="match status" value="1"/>
</dbReference>
<dbReference type="PANTHER" id="PTHR13710">
    <property type="entry name" value="DNA HELICASE RECQ FAMILY MEMBER"/>
    <property type="match status" value="1"/>
</dbReference>
<dbReference type="AlphaFoldDB" id="A0AAD9VAT9"/>
<keyword evidence="9" id="KW-0067">ATP-binding</keyword>
<evidence type="ECO:0000256" key="3">
    <source>
        <dbReference type="ARBA" id="ARBA00023235"/>
    </source>
</evidence>
<evidence type="ECO:0000256" key="5">
    <source>
        <dbReference type="ARBA" id="ARBA00034617"/>
    </source>
</evidence>
<evidence type="ECO:0000313" key="10">
    <source>
        <dbReference type="Proteomes" id="UP001249851"/>
    </source>
</evidence>
<dbReference type="GO" id="GO:0003677">
    <property type="term" value="F:DNA binding"/>
    <property type="evidence" value="ECO:0007669"/>
    <property type="project" value="UniProtKB-KW"/>
</dbReference>
<keyword evidence="3" id="KW-0413">Isomerase</keyword>
<keyword evidence="4" id="KW-0539">Nucleus</keyword>
<evidence type="ECO:0000259" key="8">
    <source>
        <dbReference type="PROSITE" id="PS51194"/>
    </source>
</evidence>
<reference evidence="9" key="2">
    <citation type="journal article" date="2023" name="Science">
        <title>Genomic signatures of disease resistance in endangered staghorn corals.</title>
        <authorList>
            <person name="Vollmer S.V."/>
            <person name="Selwyn J.D."/>
            <person name="Despard B.A."/>
            <person name="Roesel C.L."/>
        </authorList>
    </citation>
    <scope>NUCLEOTIDE SEQUENCE</scope>
    <source>
        <strain evidence="9">K2</strain>
    </source>
</reference>
<accession>A0AAD9VAT9</accession>
<dbReference type="GO" id="GO:0043138">
    <property type="term" value="F:3'-5' DNA helicase activity"/>
    <property type="evidence" value="ECO:0007669"/>
    <property type="project" value="UniProtKB-EC"/>
</dbReference>
<evidence type="ECO:0000256" key="7">
    <source>
        <dbReference type="ARBA" id="ARBA00044542"/>
    </source>
</evidence>
<evidence type="ECO:0000256" key="2">
    <source>
        <dbReference type="ARBA" id="ARBA00023125"/>
    </source>
</evidence>
<dbReference type="InterPro" id="IPR027417">
    <property type="entry name" value="P-loop_NTPase"/>
</dbReference>
<evidence type="ECO:0000256" key="6">
    <source>
        <dbReference type="ARBA" id="ARBA00034808"/>
    </source>
</evidence>
<dbReference type="GO" id="GO:0005737">
    <property type="term" value="C:cytoplasm"/>
    <property type="evidence" value="ECO:0007669"/>
    <property type="project" value="TreeGrafter"/>
</dbReference>
<evidence type="ECO:0000256" key="1">
    <source>
        <dbReference type="ARBA" id="ARBA00005446"/>
    </source>
</evidence>
<comment type="catalytic activity">
    <reaction evidence="5">
        <text>Couples ATP hydrolysis with the unwinding of duplex DNA by translocating in the 3'-5' direction.</text>
        <dbReference type="EC" id="5.6.2.4"/>
    </reaction>
</comment>
<keyword evidence="10" id="KW-1185">Reference proteome</keyword>
<dbReference type="GO" id="GO:0005634">
    <property type="term" value="C:nucleus"/>
    <property type="evidence" value="ECO:0007669"/>
    <property type="project" value="TreeGrafter"/>
</dbReference>
<comment type="caution">
    <text evidence="9">The sequence shown here is derived from an EMBL/GenBank/DDBJ whole genome shotgun (WGS) entry which is preliminary data.</text>
</comment>
<keyword evidence="9" id="KW-0378">Hydrolase</keyword>
<dbReference type="Gene3D" id="3.40.50.300">
    <property type="entry name" value="P-loop containing nucleotide triphosphate hydrolases"/>
    <property type="match status" value="1"/>
</dbReference>
<organism evidence="9 10">
    <name type="scientific">Acropora cervicornis</name>
    <name type="common">Staghorn coral</name>
    <dbReference type="NCBI Taxonomy" id="6130"/>
    <lineage>
        <taxon>Eukaryota</taxon>
        <taxon>Metazoa</taxon>
        <taxon>Cnidaria</taxon>
        <taxon>Anthozoa</taxon>
        <taxon>Hexacorallia</taxon>
        <taxon>Scleractinia</taxon>
        <taxon>Astrocoeniina</taxon>
        <taxon>Acroporidae</taxon>
        <taxon>Acropora</taxon>
    </lineage>
</organism>
<evidence type="ECO:0000313" key="9">
    <source>
        <dbReference type="EMBL" id="KAK2567631.1"/>
    </source>
</evidence>
<keyword evidence="9" id="KW-0347">Helicase</keyword>
<keyword evidence="9" id="KW-0547">Nucleotide-binding</keyword>
<dbReference type="PROSITE" id="PS51194">
    <property type="entry name" value="HELICASE_CTER"/>
    <property type="match status" value="1"/>
</dbReference>
<dbReference type="GO" id="GO:0009378">
    <property type="term" value="F:four-way junction helicase activity"/>
    <property type="evidence" value="ECO:0007669"/>
    <property type="project" value="TreeGrafter"/>
</dbReference>
<dbReference type="GO" id="GO:0000724">
    <property type="term" value="P:double-strand break repair via homologous recombination"/>
    <property type="evidence" value="ECO:0007669"/>
    <property type="project" value="TreeGrafter"/>
</dbReference>
<dbReference type="EMBL" id="JARQWQ010000014">
    <property type="protein sequence ID" value="KAK2567631.1"/>
    <property type="molecule type" value="Genomic_DNA"/>
</dbReference>
<gene>
    <name evidence="9" type="ORF">P5673_008483</name>
</gene>
<dbReference type="GO" id="GO:0005694">
    <property type="term" value="C:chromosome"/>
    <property type="evidence" value="ECO:0007669"/>
    <property type="project" value="TreeGrafter"/>
</dbReference>
<feature type="domain" description="Helicase C-terminal" evidence="8">
    <location>
        <begin position="1"/>
        <end position="127"/>
    </location>
</feature>
<keyword evidence="2" id="KW-0238">DNA-binding</keyword>
<protein>
    <recommendedName>
        <fullName evidence="6">DNA 3'-5' helicase</fullName>
        <ecNumber evidence="6">5.6.2.4</ecNumber>
    </recommendedName>
    <alternativeName>
        <fullName evidence="7">DNA 3'-5' helicase BLM</fullName>
    </alternativeName>
</protein>
<reference evidence="9" key="1">
    <citation type="journal article" date="2023" name="G3 (Bethesda)">
        <title>Whole genome assembly and annotation of the endangered Caribbean coral Acropora cervicornis.</title>
        <authorList>
            <person name="Selwyn J.D."/>
            <person name="Vollmer S.V."/>
        </authorList>
    </citation>
    <scope>NUCLEOTIDE SEQUENCE</scope>
    <source>
        <strain evidence="9">K2</strain>
    </source>
</reference>